<feature type="transmembrane region" description="Helical" evidence="6">
    <location>
        <begin position="308"/>
        <end position="334"/>
    </location>
</feature>
<feature type="transmembrane region" description="Helical" evidence="6">
    <location>
        <begin position="544"/>
        <end position="567"/>
    </location>
</feature>
<sequence length="622" mass="71090">MRAVTARKIRSPQPNDLKRKDTFQGPATHRGCTDVFFLVLSAAFLGGMIYVFYLSLFYGCPYRLLYGIDSWGNTCNLKNEKIPSVHYSGLDTTHLTYLFTYTNQSSHVEETVCVKECPRQIIRTQKELVNFTEETGSNLCRYDGSVCPTLPIAATIPLFHRCVPFENEINKVVRALNDDVFRKIAVDLETSWREIVYMGLLSIALSIIFLVIMRFLGEYIVWLVAVVVALTLLGLVIFCWYQYYALQRGDKAAVKVSKPADEPALWLFVSLFMSVVTIIIILLIIALRKHISLVSQLFREAGKVVTDIPLLNLLPFVIFFIMFGVLSFLVYIYISIESSGNLVVEEKTHYVHLEEIKTLTYMKWYHIFGIFWIINFITSSRDFVISSSVAIWYFTRNRATLKHPVVLSIIRLTRYHLGSVLFGSLLIASASMFRLIMEVIDSRSKSRTNAVISFLTKCLRCCLWLYEKSIKFISKNAYTEMAIYGHNYCTSAKMAFYVILNNVLQLATINSVGDFLLFLGKIAVMAVCAIIGHELIMDCENLHYMWVPMLAICILTYFIASCFFSLYETTIDSLFVCFCEDHLINDGQSRPYFMNKGLMSYVKNSQAKMQALNKPTTSVQST</sequence>
<accession>A0A6P7TM40</accession>
<feature type="transmembrane region" description="Helical" evidence="6">
    <location>
        <begin position="415"/>
        <end position="436"/>
    </location>
</feature>
<dbReference type="PANTHER" id="PTHR12385:SF96">
    <property type="entry name" value="CHOLINE TRANSPORTER-LIKE PROTEIN"/>
    <property type="match status" value="1"/>
</dbReference>
<gene>
    <name evidence="9 10 11 12" type="primary">LOC115223592</name>
</gene>
<dbReference type="RefSeq" id="XP_029650102.1">
    <property type="nucleotide sequence ID" value="XM_029794242.2"/>
</dbReference>
<feature type="transmembrane region" description="Helical" evidence="6">
    <location>
        <begin position="487"/>
        <end position="509"/>
    </location>
</feature>
<evidence type="ECO:0000256" key="5">
    <source>
        <dbReference type="ARBA" id="ARBA00023136"/>
    </source>
</evidence>
<feature type="transmembrane region" description="Helical" evidence="6">
    <location>
        <begin position="220"/>
        <end position="244"/>
    </location>
</feature>
<comment type="similarity">
    <text evidence="2 6">Belongs to the CTL (choline transporter-like) family.</text>
</comment>
<evidence type="ECO:0000256" key="4">
    <source>
        <dbReference type="ARBA" id="ARBA00022989"/>
    </source>
</evidence>
<feature type="transmembrane region" description="Helical" evidence="6">
    <location>
        <begin position="195"/>
        <end position="213"/>
    </location>
</feature>
<keyword evidence="3 6" id="KW-0812">Transmembrane</keyword>
<dbReference type="RefSeq" id="XP_036368255.1">
    <property type="nucleotide sequence ID" value="XM_036512362.1"/>
</dbReference>
<feature type="transmembrane region" description="Helical" evidence="6">
    <location>
        <begin position="515"/>
        <end position="532"/>
    </location>
</feature>
<proteinExistence type="inferred from homology"/>
<dbReference type="Proteomes" id="UP000515154">
    <property type="component" value="Linkage group LG23"/>
</dbReference>
<organism evidence="8 9">
    <name type="scientific">Octopus sinensis</name>
    <name type="common">East Asian common octopus</name>
    <dbReference type="NCBI Taxonomy" id="2607531"/>
    <lineage>
        <taxon>Eukaryota</taxon>
        <taxon>Metazoa</taxon>
        <taxon>Spiralia</taxon>
        <taxon>Lophotrochozoa</taxon>
        <taxon>Mollusca</taxon>
        <taxon>Cephalopoda</taxon>
        <taxon>Coleoidea</taxon>
        <taxon>Octopodiformes</taxon>
        <taxon>Octopoda</taxon>
        <taxon>Incirrata</taxon>
        <taxon>Octopodidae</taxon>
        <taxon>Octopus</taxon>
    </lineage>
</organism>
<keyword evidence="5 6" id="KW-0472">Membrane</keyword>
<evidence type="ECO:0000313" key="10">
    <source>
        <dbReference type="RefSeq" id="XP_029650102.1"/>
    </source>
</evidence>
<evidence type="ECO:0000256" key="2">
    <source>
        <dbReference type="ARBA" id="ARBA00007168"/>
    </source>
</evidence>
<comment type="subcellular location">
    <subcellularLocation>
        <location evidence="6">Cell membrane</location>
        <topology evidence="6">Multi-pass membrane protein</topology>
    </subcellularLocation>
    <subcellularLocation>
        <location evidence="1">Membrane</location>
        <topology evidence="1">Multi-pass membrane protein</topology>
    </subcellularLocation>
</comment>
<evidence type="ECO:0000313" key="11">
    <source>
        <dbReference type="RefSeq" id="XP_036368255.1"/>
    </source>
</evidence>
<dbReference type="PANTHER" id="PTHR12385">
    <property type="entry name" value="CHOLINE TRANSPORTER-LIKE (SLC FAMILY 44)"/>
    <property type="match status" value="1"/>
</dbReference>
<feature type="transmembrane region" description="Helical" evidence="6">
    <location>
        <begin position="264"/>
        <end position="287"/>
    </location>
</feature>
<dbReference type="GO" id="GO:0005886">
    <property type="term" value="C:plasma membrane"/>
    <property type="evidence" value="ECO:0007669"/>
    <property type="project" value="UniProtKB-SubCell"/>
</dbReference>
<reference evidence="9 10" key="1">
    <citation type="submission" date="2025-08" db="UniProtKB">
        <authorList>
            <consortium name="RefSeq"/>
        </authorList>
    </citation>
    <scope>IDENTIFICATION</scope>
</reference>
<dbReference type="Pfam" id="PF04515">
    <property type="entry name" value="Choline_transpo"/>
    <property type="match status" value="1"/>
</dbReference>
<evidence type="ECO:0000313" key="12">
    <source>
        <dbReference type="RefSeq" id="XP_036368256.1"/>
    </source>
</evidence>
<feature type="transmembrane region" description="Helical" evidence="6">
    <location>
        <begin position="35"/>
        <end position="56"/>
    </location>
</feature>
<dbReference type="RefSeq" id="XP_029650101.1">
    <property type="nucleotide sequence ID" value="XM_029794241.2"/>
</dbReference>
<dbReference type="RefSeq" id="XP_036368256.1">
    <property type="nucleotide sequence ID" value="XM_036512363.1"/>
</dbReference>
<dbReference type="KEGG" id="osn:115223592"/>
<protein>
    <recommendedName>
        <fullName evidence="6">Choline transporter-like protein</fullName>
    </recommendedName>
</protein>
<dbReference type="InterPro" id="IPR007603">
    <property type="entry name" value="Choline_transptr-like"/>
</dbReference>
<evidence type="ECO:0000256" key="7">
    <source>
        <dbReference type="SAM" id="MobiDB-lite"/>
    </source>
</evidence>
<evidence type="ECO:0000256" key="6">
    <source>
        <dbReference type="RuleBase" id="RU368066"/>
    </source>
</evidence>
<dbReference type="GO" id="GO:0022857">
    <property type="term" value="F:transmembrane transporter activity"/>
    <property type="evidence" value="ECO:0007669"/>
    <property type="project" value="UniProtKB-UniRule"/>
</dbReference>
<evidence type="ECO:0000256" key="1">
    <source>
        <dbReference type="ARBA" id="ARBA00004141"/>
    </source>
</evidence>
<evidence type="ECO:0000313" key="9">
    <source>
        <dbReference type="RefSeq" id="XP_029650101.1"/>
    </source>
</evidence>
<name>A0A6P7TM40_9MOLL</name>
<evidence type="ECO:0000313" key="8">
    <source>
        <dbReference type="Proteomes" id="UP000515154"/>
    </source>
</evidence>
<feature type="compositionally biased region" description="Basic residues" evidence="7">
    <location>
        <begin position="1"/>
        <end position="10"/>
    </location>
</feature>
<dbReference type="AlphaFoldDB" id="A0A6P7TM40"/>
<keyword evidence="8" id="KW-1185">Reference proteome</keyword>
<feature type="transmembrane region" description="Helical" evidence="6">
    <location>
        <begin position="364"/>
        <end position="394"/>
    </location>
</feature>
<keyword evidence="4 6" id="KW-1133">Transmembrane helix</keyword>
<evidence type="ECO:0000256" key="3">
    <source>
        <dbReference type="ARBA" id="ARBA00022692"/>
    </source>
</evidence>
<feature type="region of interest" description="Disordered" evidence="7">
    <location>
        <begin position="1"/>
        <end position="24"/>
    </location>
</feature>
<comment type="function">
    <text evidence="6">Choline transporter.</text>
</comment>